<keyword evidence="1" id="KW-0472">Membrane</keyword>
<dbReference type="EMBL" id="JAHRHJ020000006">
    <property type="protein sequence ID" value="KAH9310868.1"/>
    <property type="molecule type" value="Genomic_DNA"/>
</dbReference>
<dbReference type="GO" id="GO:0090110">
    <property type="term" value="P:COPII-coated vesicle cargo loading"/>
    <property type="evidence" value="ECO:0007669"/>
    <property type="project" value="TreeGrafter"/>
</dbReference>
<dbReference type="GO" id="GO:0005789">
    <property type="term" value="C:endoplasmic reticulum membrane"/>
    <property type="evidence" value="ECO:0007669"/>
    <property type="project" value="UniProtKB-SubCell"/>
</dbReference>
<dbReference type="GO" id="GO:0070971">
    <property type="term" value="C:endoplasmic reticulum exit site"/>
    <property type="evidence" value="ECO:0007669"/>
    <property type="project" value="TreeGrafter"/>
</dbReference>
<dbReference type="Pfam" id="PF04815">
    <property type="entry name" value="Sec23_helical"/>
    <property type="match status" value="1"/>
</dbReference>
<dbReference type="GO" id="GO:0030127">
    <property type="term" value="C:COPII vesicle coat"/>
    <property type="evidence" value="ECO:0007669"/>
    <property type="project" value="InterPro"/>
</dbReference>
<dbReference type="SUPFAM" id="SSF81995">
    <property type="entry name" value="beta-sandwich domain of Sec23/24"/>
    <property type="match status" value="1"/>
</dbReference>
<dbReference type="InterPro" id="IPR036175">
    <property type="entry name" value="Sec23/24_helical_dom_sf"/>
</dbReference>
<dbReference type="SUPFAM" id="SSF53300">
    <property type="entry name" value="vWA-like"/>
    <property type="match status" value="1"/>
</dbReference>
<dbReference type="GO" id="GO:0005096">
    <property type="term" value="F:GTPase activator activity"/>
    <property type="evidence" value="ECO:0007669"/>
    <property type="project" value="TreeGrafter"/>
</dbReference>
<dbReference type="PANTHER" id="PTHR11141:SF6">
    <property type="entry name" value="PROTEIN TRANSPORT PROTEIN SEC23 A"/>
    <property type="match status" value="1"/>
</dbReference>
<accession>A0AA38FVI5</accession>
<dbReference type="InterPro" id="IPR036180">
    <property type="entry name" value="Gelsolin-like_dom_sf"/>
</dbReference>
<keyword evidence="1" id="KW-0963">Cytoplasm</keyword>
<evidence type="ECO:0000259" key="2">
    <source>
        <dbReference type="Pfam" id="PF04815"/>
    </source>
</evidence>
<dbReference type="SUPFAM" id="SSF82754">
    <property type="entry name" value="C-terminal, gelsolin-like domain of Sec23/24"/>
    <property type="match status" value="1"/>
</dbReference>
<keyword evidence="1" id="KW-0968">Cytoplasmic vesicle</keyword>
<feature type="domain" description="Sec23/Sec24 helical" evidence="2">
    <location>
        <begin position="310"/>
        <end position="405"/>
    </location>
</feature>
<name>A0AA38FVI5_TAXCH</name>
<protein>
    <recommendedName>
        <fullName evidence="1">Protein transport protein SEC23</fullName>
    </recommendedName>
</protein>
<sequence length="535" mass="58758">MSAPVIVVIDERLDEPHLQHLQSSLHAFFNSLLPTIRIRIVTYGCTVLVYDFSESGLASADMLPGSQSPSQESLKTMIFGTGLYLAPLHASLHVAHNVFSSLRPFRGDQPEVARDRCLGTAVEVSLALIQGPLAEMSRGTVKRSGGNNQIMICAGGPNTFAPGSVPYSLSHPNYAYLEKKAMKWMDHLGREALRDDTVVDIFCAGTCPVQIPILQPLAKASGLGEESHSEGHETFKNDSSVSVQMLSVEDIQSFAVTMELKRDIKESHAFFQFAACYMDFYQANISRVIMIRLPTTADLAAYLNSVEGDIAAVLIGKRAVLQAKNSSDAVDIRLAIDERIKDITAKFGTLLPKVKLQPFPKELSLFPEYLFHLRRGPLLGGIIGHEDERIVLRNILLQASFDLSLRMLAPRVLMHRGGGTFEELPAYDLAMQSDAAVVLDHGTDVFIWLGADLAVQKGKNAAALSACRTLAKELTEQRFPAPCILSFKVNFSSLEPYFFLLLANSFLKGTIPLNTKEGLRAGIRVRNKKNGSRSK</sequence>
<organism evidence="3 4">
    <name type="scientific">Taxus chinensis</name>
    <name type="common">Chinese yew</name>
    <name type="synonym">Taxus wallichiana var. chinensis</name>
    <dbReference type="NCBI Taxonomy" id="29808"/>
    <lineage>
        <taxon>Eukaryota</taxon>
        <taxon>Viridiplantae</taxon>
        <taxon>Streptophyta</taxon>
        <taxon>Embryophyta</taxon>
        <taxon>Tracheophyta</taxon>
        <taxon>Spermatophyta</taxon>
        <taxon>Pinopsida</taxon>
        <taxon>Pinidae</taxon>
        <taxon>Conifers II</taxon>
        <taxon>Cupressales</taxon>
        <taxon>Taxaceae</taxon>
        <taxon>Taxus</taxon>
    </lineage>
</organism>
<dbReference type="InterPro" id="IPR006900">
    <property type="entry name" value="Sec23/24_helical_dom"/>
</dbReference>
<keyword evidence="1" id="KW-0256">Endoplasmic reticulum</keyword>
<comment type="caution">
    <text evidence="3">The sequence shown here is derived from an EMBL/GenBank/DDBJ whole genome shotgun (WGS) entry which is preliminary data.</text>
</comment>
<keyword evidence="4" id="KW-1185">Reference proteome</keyword>
<dbReference type="OMA" id="QIMICAG"/>
<dbReference type="PANTHER" id="PTHR11141">
    <property type="entry name" value="PROTEIN TRANSPORT PROTEIN SEC23"/>
    <property type="match status" value="1"/>
</dbReference>
<keyword evidence="1" id="KW-0653">Protein transport</keyword>
<dbReference type="Gene3D" id="3.40.50.410">
    <property type="entry name" value="von Willebrand factor, type A domain"/>
    <property type="match status" value="1"/>
</dbReference>
<comment type="subcellular location">
    <subcellularLocation>
        <location evidence="1">Cytoplasmic vesicle</location>
        <location evidence="1">COPII-coated vesicle membrane</location>
        <topology evidence="1">Peripheral membrane protein</topology>
        <orientation evidence="1">Cytoplasmic side</orientation>
    </subcellularLocation>
    <subcellularLocation>
        <location evidence="1">Endoplasmic reticulum membrane</location>
        <topology evidence="1">Peripheral membrane protein</topology>
        <orientation evidence="1">Cytoplasmic side</orientation>
    </subcellularLocation>
</comment>
<gene>
    <name evidence="3" type="ORF">KI387_025903</name>
</gene>
<proteinExistence type="inferred from homology"/>
<dbReference type="GO" id="GO:0046872">
    <property type="term" value="F:metal ion binding"/>
    <property type="evidence" value="ECO:0007669"/>
    <property type="project" value="UniProtKB-KW"/>
</dbReference>
<dbReference type="SUPFAM" id="SSF81811">
    <property type="entry name" value="Helical domain of Sec23/24"/>
    <property type="match status" value="1"/>
</dbReference>
<dbReference type="InterPro" id="IPR037364">
    <property type="entry name" value="Sec23"/>
</dbReference>
<comment type="function">
    <text evidence="1">Component of the coat protein complex II (COPII) which promotes the formation of transport vesicles from the endoplasmic reticulum (ER). The coat has two main functions, the physical deformation of the endoplasmic reticulum membrane into vesicles and the selection of cargo molecules.</text>
</comment>
<keyword evidence="1" id="KW-0862">Zinc</keyword>
<evidence type="ECO:0000313" key="3">
    <source>
        <dbReference type="EMBL" id="KAH9310868.1"/>
    </source>
</evidence>
<dbReference type="GO" id="GO:0006886">
    <property type="term" value="P:intracellular protein transport"/>
    <property type="evidence" value="ECO:0007669"/>
    <property type="project" value="InterPro"/>
</dbReference>
<keyword evidence="1" id="KW-0479">Metal-binding</keyword>
<evidence type="ECO:0000313" key="4">
    <source>
        <dbReference type="Proteomes" id="UP000824469"/>
    </source>
</evidence>
<dbReference type="AlphaFoldDB" id="A0AA38FVI5"/>
<evidence type="ECO:0000256" key="1">
    <source>
        <dbReference type="RuleBase" id="RU365030"/>
    </source>
</evidence>
<dbReference type="InterPro" id="IPR036465">
    <property type="entry name" value="vWFA_dom_sf"/>
</dbReference>
<dbReference type="Gene3D" id="1.20.120.730">
    <property type="entry name" value="Sec23/Sec24 helical domain"/>
    <property type="match status" value="1"/>
</dbReference>
<keyword evidence="1" id="KW-0813">Transport</keyword>
<keyword evidence="1" id="KW-0931">ER-Golgi transport</keyword>
<reference evidence="3 4" key="1">
    <citation type="journal article" date="2021" name="Nat. Plants">
        <title>The Taxus genome provides insights into paclitaxel biosynthesis.</title>
        <authorList>
            <person name="Xiong X."/>
            <person name="Gou J."/>
            <person name="Liao Q."/>
            <person name="Li Y."/>
            <person name="Zhou Q."/>
            <person name="Bi G."/>
            <person name="Li C."/>
            <person name="Du R."/>
            <person name="Wang X."/>
            <person name="Sun T."/>
            <person name="Guo L."/>
            <person name="Liang H."/>
            <person name="Lu P."/>
            <person name="Wu Y."/>
            <person name="Zhang Z."/>
            <person name="Ro D.K."/>
            <person name="Shang Y."/>
            <person name="Huang S."/>
            <person name="Yan J."/>
        </authorList>
    </citation>
    <scope>NUCLEOTIDE SEQUENCE [LARGE SCALE GENOMIC DNA]</scope>
    <source>
        <strain evidence="3">Ta-2019</strain>
    </source>
</reference>
<comment type="similarity">
    <text evidence="1">Belongs to the SEC23/SEC24 family. SEC23 subfamily.</text>
</comment>
<dbReference type="Proteomes" id="UP000824469">
    <property type="component" value="Unassembled WGS sequence"/>
</dbReference>